<evidence type="ECO:0000313" key="3">
    <source>
        <dbReference type="Proteomes" id="UP000009168"/>
    </source>
</evidence>
<reference evidence="3" key="1">
    <citation type="journal article" date="2006" name="PLoS Biol.">
        <title>Macronuclear genome sequence of the ciliate Tetrahymena thermophila, a model eukaryote.</title>
        <authorList>
            <person name="Eisen J.A."/>
            <person name="Coyne R.S."/>
            <person name="Wu M."/>
            <person name="Wu D."/>
            <person name="Thiagarajan M."/>
            <person name="Wortman J.R."/>
            <person name="Badger J.H."/>
            <person name="Ren Q."/>
            <person name="Amedeo P."/>
            <person name="Jones K.M."/>
            <person name="Tallon L.J."/>
            <person name="Delcher A.L."/>
            <person name="Salzberg S.L."/>
            <person name="Silva J.C."/>
            <person name="Haas B.J."/>
            <person name="Majoros W.H."/>
            <person name="Farzad M."/>
            <person name="Carlton J.M."/>
            <person name="Smith R.K. Jr."/>
            <person name="Garg J."/>
            <person name="Pearlman R.E."/>
            <person name="Karrer K.M."/>
            <person name="Sun L."/>
            <person name="Manning G."/>
            <person name="Elde N.C."/>
            <person name="Turkewitz A.P."/>
            <person name="Asai D.J."/>
            <person name="Wilkes D.E."/>
            <person name="Wang Y."/>
            <person name="Cai H."/>
            <person name="Collins K."/>
            <person name="Stewart B.A."/>
            <person name="Lee S.R."/>
            <person name="Wilamowska K."/>
            <person name="Weinberg Z."/>
            <person name="Ruzzo W.L."/>
            <person name="Wloga D."/>
            <person name="Gaertig J."/>
            <person name="Frankel J."/>
            <person name="Tsao C.-C."/>
            <person name="Gorovsky M.A."/>
            <person name="Keeling P.J."/>
            <person name="Waller R.F."/>
            <person name="Patron N.J."/>
            <person name="Cherry J.M."/>
            <person name="Stover N.A."/>
            <person name="Krieger C.J."/>
            <person name="del Toro C."/>
            <person name="Ryder H.F."/>
            <person name="Williamson S.C."/>
            <person name="Barbeau R.A."/>
            <person name="Hamilton E.P."/>
            <person name="Orias E."/>
        </authorList>
    </citation>
    <scope>NUCLEOTIDE SEQUENCE [LARGE SCALE GENOMIC DNA]</scope>
    <source>
        <strain evidence="3">SB210</strain>
    </source>
</reference>
<sequence>MIIIQIKGQIYQNNIKKEKRYNIKQKYLQQDSILNMNQLFMLMMMIQLRVNLLCKRKFNFLSIKIYVMRMFINAIEYALINCINMIINITYYISLQQNAYLMFVGLDSILLFKKKDSKTKKNYNHIK</sequence>
<accession>W7XI87</accession>
<keyword evidence="1" id="KW-0472">Membrane</keyword>
<organism evidence="2 3">
    <name type="scientific">Tetrahymena thermophila (strain SB210)</name>
    <dbReference type="NCBI Taxonomy" id="312017"/>
    <lineage>
        <taxon>Eukaryota</taxon>
        <taxon>Sar</taxon>
        <taxon>Alveolata</taxon>
        <taxon>Ciliophora</taxon>
        <taxon>Intramacronucleata</taxon>
        <taxon>Oligohymenophorea</taxon>
        <taxon>Hymenostomatida</taxon>
        <taxon>Tetrahymenina</taxon>
        <taxon>Tetrahymenidae</taxon>
        <taxon>Tetrahymena</taxon>
    </lineage>
</organism>
<keyword evidence="1" id="KW-1133">Transmembrane helix</keyword>
<feature type="transmembrane region" description="Helical" evidence="1">
    <location>
        <begin position="66"/>
        <end position="87"/>
    </location>
</feature>
<name>W7XI87_TETTS</name>
<feature type="transmembrane region" description="Helical" evidence="1">
    <location>
        <begin position="93"/>
        <end position="112"/>
    </location>
</feature>
<dbReference type="InParanoid" id="W7XI87"/>
<proteinExistence type="predicted"/>
<evidence type="ECO:0000256" key="1">
    <source>
        <dbReference type="SAM" id="Phobius"/>
    </source>
</evidence>
<evidence type="ECO:0000313" key="2">
    <source>
        <dbReference type="EMBL" id="EWS74411.1"/>
    </source>
</evidence>
<dbReference type="RefSeq" id="XP_012653088.1">
    <property type="nucleotide sequence ID" value="XM_012797634.1"/>
</dbReference>
<gene>
    <name evidence="2" type="ORF">TTHERM_000274718</name>
</gene>
<dbReference type="AlphaFoldDB" id="W7XI87"/>
<dbReference type="EMBL" id="GG662703">
    <property type="protein sequence ID" value="EWS74411.1"/>
    <property type="molecule type" value="Genomic_DNA"/>
</dbReference>
<keyword evidence="1 2" id="KW-0812">Transmembrane</keyword>
<keyword evidence="3" id="KW-1185">Reference proteome</keyword>
<dbReference type="KEGG" id="tet:TTHERM_000274718"/>
<protein>
    <submittedName>
        <fullName evidence="2">Transmembrane protein, putative</fullName>
    </submittedName>
</protein>
<dbReference type="Proteomes" id="UP000009168">
    <property type="component" value="Unassembled WGS sequence"/>
</dbReference>
<dbReference type="GeneID" id="24438143"/>